<organism evidence="1 2">
    <name type="scientific">Velocimicrobium porci</name>
    <dbReference type="NCBI Taxonomy" id="2606634"/>
    <lineage>
        <taxon>Bacteria</taxon>
        <taxon>Bacillati</taxon>
        <taxon>Bacillota</taxon>
        <taxon>Clostridia</taxon>
        <taxon>Lachnospirales</taxon>
        <taxon>Lachnospiraceae</taxon>
        <taxon>Velocimicrobium</taxon>
    </lineage>
</organism>
<comment type="caution">
    <text evidence="1">The sequence shown here is derived from an EMBL/GenBank/DDBJ whole genome shotgun (WGS) entry which is preliminary data.</text>
</comment>
<dbReference type="AlphaFoldDB" id="A0A6L5XYW8"/>
<evidence type="ECO:0008006" key="3">
    <source>
        <dbReference type="Google" id="ProtNLM"/>
    </source>
</evidence>
<evidence type="ECO:0000313" key="2">
    <source>
        <dbReference type="Proteomes" id="UP000482209"/>
    </source>
</evidence>
<reference evidence="1 2" key="1">
    <citation type="submission" date="2019-08" db="EMBL/GenBank/DDBJ databases">
        <title>In-depth cultivation of the pig gut microbiome towards novel bacterial diversity and tailored functional studies.</title>
        <authorList>
            <person name="Wylensek D."/>
            <person name="Hitch T.C.A."/>
            <person name="Clavel T."/>
        </authorList>
    </citation>
    <scope>NUCLEOTIDE SEQUENCE [LARGE SCALE GENOMIC DNA]</scope>
    <source>
        <strain evidence="1 2">WCA-693-APC-MOT-I</strain>
    </source>
</reference>
<proteinExistence type="predicted"/>
<evidence type="ECO:0000313" key="1">
    <source>
        <dbReference type="EMBL" id="MSS63894.1"/>
    </source>
</evidence>
<accession>A0A6L5XYW8</accession>
<dbReference type="PROSITE" id="PS51257">
    <property type="entry name" value="PROKAR_LIPOPROTEIN"/>
    <property type="match status" value="1"/>
</dbReference>
<dbReference type="EMBL" id="VUMT01000011">
    <property type="protein sequence ID" value="MSS63894.1"/>
    <property type="molecule type" value="Genomic_DNA"/>
</dbReference>
<keyword evidence="2" id="KW-1185">Reference proteome</keyword>
<name>A0A6L5XYW8_9FIRM</name>
<dbReference type="RefSeq" id="WP_154519303.1">
    <property type="nucleotide sequence ID" value="NZ_VUMT01000011.1"/>
</dbReference>
<dbReference type="Proteomes" id="UP000482209">
    <property type="component" value="Unassembled WGS sequence"/>
</dbReference>
<sequence length="235" mass="28026">MEKIYICIVLPLILLLISCSQEEKSKHIIFQDTYWGMTPDELLKSYNFTKDDIDYEKSEDGITVSIPNMKVLETKSEGVIFQFYKVKENKYGLYGVTVSYPDELDMNLVLQELKKEYGEPSKEHKEYKSNLEDNQLKKITYKESEHEKYFIDSEYLDTQLKEKQKKQLKKIFEKRYHSLENNKNWEDFLSNVPMATIYWTDNFSYPEGVTMQKVKVSKNKLFFSGIGYFTRDKYL</sequence>
<gene>
    <name evidence="1" type="ORF">FYJ58_08390</name>
</gene>
<protein>
    <recommendedName>
        <fullName evidence="3">Lipoprotein</fullName>
    </recommendedName>
</protein>